<organism evidence="1 2">
    <name type="scientific">Paraburkholderia humisilvae</name>
    <dbReference type="NCBI Taxonomy" id="627669"/>
    <lineage>
        <taxon>Bacteria</taxon>
        <taxon>Pseudomonadati</taxon>
        <taxon>Pseudomonadota</taxon>
        <taxon>Betaproteobacteria</taxon>
        <taxon>Burkholderiales</taxon>
        <taxon>Burkholderiaceae</taxon>
        <taxon>Paraburkholderia</taxon>
    </lineage>
</organism>
<protein>
    <submittedName>
        <fullName evidence="1">Uncharacterized protein</fullName>
    </submittedName>
</protein>
<reference evidence="1 2" key="1">
    <citation type="submission" date="2020-04" db="EMBL/GenBank/DDBJ databases">
        <authorList>
            <person name="De Canck E."/>
        </authorList>
    </citation>
    <scope>NUCLEOTIDE SEQUENCE [LARGE SCALE GENOMIC DNA]</scope>
    <source>
        <strain evidence="1 2">LMG 29542</strain>
    </source>
</reference>
<dbReference type="EMBL" id="CADIKH010000014">
    <property type="protein sequence ID" value="CAB3758479.1"/>
    <property type="molecule type" value="Genomic_DNA"/>
</dbReference>
<gene>
    <name evidence="1" type="ORF">LMG29542_03351</name>
</gene>
<proteinExistence type="predicted"/>
<name>A0A6J5DW99_9BURK</name>
<accession>A0A6J5DW99</accession>
<evidence type="ECO:0000313" key="2">
    <source>
        <dbReference type="Proteomes" id="UP000494363"/>
    </source>
</evidence>
<dbReference type="RefSeq" id="WP_175227579.1">
    <property type="nucleotide sequence ID" value="NZ_CADIKH010000014.1"/>
</dbReference>
<evidence type="ECO:0000313" key="1">
    <source>
        <dbReference type="EMBL" id="CAB3758479.1"/>
    </source>
</evidence>
<keyword evidence="2" id="KW-1185">Reference proteome</keyword>
<sequence length="77" mass="8436">MTDDERVLLDFLRYDDGQYGECQGAALDSLIEQGLVRVLGPQTETQNSFIAKGRGLMYRAVTITDAGRAVLNQGDAQ</sequence>
<dbReference type="Proteomes" id="UP000494363">
    <property type="component" value="Unassembled WGS sequence"/>
</dbReference>
<dbReference type="AlphaFoldDB" id="A0A6J5DW99"/>